<name>A0A0G9MU19_9SPHN</name>
<feature type="transmembrane region" description="Helical" evidence="4">
    <location>
        <begin position="98"/>
        <end position="118"/>
    </location>
</feature>
<keyword evidence="2" id="KW-0238">DNA-binding</keyword>
<gene>
    <name evidence="6" type="ORF">AAW00_08155</name>
</gene>
<keyword evidence="7" id="KW-1185">Reference proteome</keyword>
<dbReference type="RefSeq" id="WP_047003875.1">
    <property type="nucleotide sequence ID" value="NZ_LBHB01000002.1"/>
</dbReference>
<dbReference type="PRINTS" id="PR00038">
    <property type="entry name" value="HTHLUXR"/>
</dbReference>
<comment type="caution">
    <text evidence="6">The sequence shown here is derived from an EMBL/GenBank/DDBJ whole genome shotgun (WGS) entry which is preliminary data.</text>
</comment>
<dbReference type="EMBL" id="LBHB01000002">
    <property type="protein sequence ID" value="KLE34227.1"/>
    <property type="molecule type" value="Genomic_DNA"/>
</dbReference>
<evidence type="ECO:0000256" key="1">
    <source>
        <dbReference type="ARBA" id="ARBA00023015"/>
    </source>
</evidence>
<dbReference type="CDD" id="cd06170">
    <property type="entry name" value="LuxR_C_like"/>
    <property type="match status" value="1"/>
</dbReference>
<keyword evidence="1" id="KW-0805">Transcription regulation</keyword>
<dbReference type="GO" id="GO:0006355">
    <property type="term" value="P:regulation of DNA-templated transcription"/>
    <property type="evidence" value="ECO:0007669"/>
    <property type="project" value="InterPro"/>
</dbReference>
<dbReference type="InterPro" id="IPR025091">
    <property type="entry name" value="DUF4019"/>
</dbReference>
<dbReference type="OrthoDB" id="7193436at2"/>
<dbReference type="PATRIC" id="fig|1581420.6.peg.1675"/>
<evidence type="ECO:0000313" key="7">
    <source>
        <dbReference type="Proteomes" id="UP000053464"/>
    </source>
</evidence>
<dbReference type="GO" id="GO:0003677">
    <property type="term" value="F:DNA binding"/>
    <property type="evidence" value="ECO:0007669"/>
    <property type="project" value="UniProtKB-KW"/>
</dbReference>
<evidence type="ECO:0000256" key="4">
    <source>
        <dbReference type="SAM" id="Phobius"/>
    </source>
</evidence>
<evidence type="ECO:0000313" key="6">
    <source>
        <dbReference type="EMBL" id="KLE34227.1"/>
    </source>
</evidence>
<sequence>MADGYDALSEKERETLRLILHGHDAKSMAAELDLSVHTVNERLRNARRKLDVTSSKEAARLLFERESGAPHFLGHKTLGDVDGAAPGDGKGRARIPRVAIVAGAFAMTLVLAALALSLNPMSAGESPPSFQMEESEAQAAAREWLELGDAGDAAGAYALTAANFREANTLEVWRGAMEQVRVPLGAVRSRHLISAEMPPTPQGYVVVKYRTDFDTRAGVVETVSLLREDGAWRVAGVYVE</sequence>
<dbReference type="Pfam" id="PF00196">
    <property type="entry name" value="GerE"/>
    <property type="match status" value="1"/>
</dbReference>
<dbReference type="InterPro" id="IPR036388">
    <property type="entry name" value="WH-like_DNA-bd_sf"/>
</dbReference>
<dbReference type="SMART" id="SM00421">
    <property type="entry name" value="HTH_LUXR"/>
    <property type="match status" value="1"/>
</dbReference>
<evidence type="ECO:0000256" key="2">
    <source>
        <dbReference type="ARBA" id="ARBA00023125"/>
    </source>
</evidence>
<dbReference type="PROSITE" id="PS50043">
    <property type="entry name" value="HTH_LUXR_2"/>
    <property type="match status" value="1"/>
</dbReference>
<dbReference type="Pfam" id="PF13211">
    <property type="entry name" value="DUF4019"/>
    <property type="match status" value="1"/>
</dbReference>
<keyword evidence="4" id="KW-0472">Membrane</keyword>
<organism evidence="6 7">
    <name type="scientific">Aurantiacibacter luteus</name>
    <dbReference type="NCBI Taxonomy" id="1581420"/>
    <lineage>
        <taxon>Bacteria</taxon>
        <taxon>Pseudomonadati</taxon>
        <taxon>Pseudomonadota</taxon>
        <taxon>Alphaproteobacteria</taxon>
        <taxon>Sphingomonadales</taxon>
        <taxon>Erythrobacteraceae</taxon>
        <taxon>Aurantiacibacter</taxon>
    </lineage>
</organism>
<reference evidence="6 7" key="1">
    <citation type="submission" date="2015-04" db="EMBL/GenBank/DDBJ databases">
        <title>The draft genome sequence of Erythrobacter luteus KA37.</title>
        <authorList>
            <person name="Zhuang L."/>
            <person name="Liu Y."/>
            <person name="Shao Z."/>
        </authorList>
    </citation>
    <scope>NUCLEOTIDE SEQUENCE [LARGE SCALE GENOMIC DNA]</scope>
    <source>
        <strain evidence="6 7">KA37</strain>
    </source>
</reference>
<dbReference type="InterPro" id="IPR016032">
    <property type="entry name" value="Sig_transdc_resp-reg_C-effctor"/>
</dbReference>
<dbReference type="PANTHER" id="PTHR44688:SF16">
    <property type="entry name" value="DNA-BINDING TRANSCRIPTIONAL ACTIVATOR DEVR_DOSR"/>
    <property type="match status" value="1"/>
</dbReference>
<keyword evidence="4" id="KW-1133">Transmembrane helix</keyword>
<accession>A0A0G9MU19</accession>
<evidence type="ECO:0000256" key="3">
    <source>
        <dbReference type="ARBA" id="ARBA00023163"/>
    </source>
</evidence>
<keyword evidence="3" id="KW-0804">Transcription</keyword>
<evidence type="ECO:0000259" key="5">
    <source>
        <dbReference type="PROSITE" id="PS50043"/>
    </source>
</evidence>
<dbReference type="PANTHER" id="PTHR44688">
    <property type="entry name" value="DNA-BINDING TRANSCRIPTIONAL ACTIVATOR DEVR_DOSR"/>
    <property type="match status" value="1"/>
</dbReference>
<dbReference type="Proteomes" id="UP000053464">
    <property type="component" value="Unassembled WGS sequence"/>
</dbReference>
<dbReference type="AlphaFoldDB" id="A0A0G9MU19"/>
<dbReference type="SUPFAM" id="SSF46894">
    <property type="entry name" value="C-terminal effector domain of the bipartite response regulators"/>
    <property type="match status" value="1"/>
</dbReference>
<dbReference type="STRING" id="1581420.AAW00_08155"/>
<dbReference type="InterPro" id="IPR000792">
    <property type="entry name" value="Tscrpt_reg_LuxR_C"/>
</dbReference>
<proteinExistence type="predicted"/>
<keyword evidence="4" id="KW-0812">Transmembrane</keyword>
<dbReference type="Gene3D" id="1.10.10.10">
    <property type="entry name" value="Winged helix-like DNA-binding domain superfamily/Winged helix DNA-binding domain"/>
    <property type="match status" value="1"/>
</dbReference>
<protein>
    <recommendedName>
        <fullName evidence="5">HTH luxR-type domain-containing protein</fullName>
    </recommendedName>
</protein>
<feature type="domain" description="HTH luxR-type" evidence="5">
    <location>
        <begin position="1"/>
        <end position="66"/>
    </location>
</feature>